<proteinExistence type="evidence at transcript level"/>
<dbReference type="Gene3D" id="3.40.720.10">
    <property type="entry name" value="Alkaline Phosphatase, subunit A"/>
    <property type="match status" value="1"/>
</dbReference>
<feature type="domain" description="Sulfatase N-terminal" evidence="7">
    <location>
        <begin position="3"/>
        <end position="289"/>
    </location>
</feature>
<keyword evidence="3" id="KW-0479">Metal-binding</keyword>
<dbReference type="InterPro" id="IPR000917">
    <property type="entry name" value="Sulfatase_N"/>
</dbReference>
<dbReference type="InterPro" id="IPR017850">
    <property type="entry name" value="Alkaline_phosphatase_core_sf"/>
</dbReference>
<dbReference type="InterPro" id="IPR047115">
    <property type="entry name" value="ARSB"/>
</dbReference>
<evidence type="ECO:0000256" key="5">
    <source>
        <dbReference type="ARBA" id="ARBA00022837"/>
    </source>
</evidence>
<dbReference type="Pfam" id="PF00884">
    <property type="entry name" value="Sulfatase"/>
    <property type="match status" value="1"/>
</dbReference>
<comment type="similarity">
    <text evidence="2">Belongs to the sulfatase family.</text>
</comment>
<dbReference type="PROSITE" id="PS00149">
    <property type="entry name" value="SULFATASE_2"/>
    <property type="match status" value="1"/>
</dbReference>
<dbReference type="InterPro" id="IPR024607">
    <property type="entry name" value="Sulfatase_CS"/>
</dbReference>
<dbReference type="GO" id="GO:0046872">
    <property type="term" value="F:metal ion binding"/>
    <property type="evidence" value="ECO:0007669"/>
    <property type="project" value="UniProtKB-KW"/>
</dbReference>
<dbReference type="EMBL" id="LR783077">
    <property type="protein sequence ID" value="CAB3223224.1"/>
    <property type="molecule type" value="mRNA"/>
</dbReference>
<dbReference type="PANTHER" id="PTHR10342:SF274">
    <property type="entry name" value="ARYLSULFATASE B"/>
    <property type="match status" value="1"/>
</dbReference>
<dbReference type="PANTHER" id="PTHR10342">
    <property type="entry name" value="ARYLSULFATASE"/>
    <property type="match status" value="1"/>
</dbReference>
<dbReference type="GO" id="GO:0008484">
    <property type="term" value="F:sulfuric ester hydrolase activity"/>
    <property type="evidence" value="ECO:0007669"/>
    <property type="project" value="InterPro"/>
</dbReference>
<keyword evidence="5" id="KW-0106">Calcium</keyword>
<gene>
    <name evidence="8" type="primary">Arsb-003</name>
</gene>
<evidence type="ECO:0000256" key="1">
    <source>
        <dbReference type="ARBA" id="ARBA00001913"/>
    </source>
</evidence>
<evidence type="ECO:0000256" key="3">
    <source>
        <dbReference type="ARBA" id="ARBA00022723"/>
    </source>
</evidence>
<evidence type="ECO:0000259" key="7">
    <source>
        <dbReference type="Pfam" id="PF00884"/>
    </source>
</evidence>
<evidence type="ECO:0000256" key="2">
    <source>
        <dbReference type="ARBA" id="ARBA00008779"/>
    </source>
</evidence>
<evidence type="ECO:0000256" key="6">
    <source>
        <dbReference type="ARBA" id="ARBA00023180"/>
    </source>
</evidence>
<evidence type="ECO:0000256" key="4">
    <source>
        <dbReference type="ARBA" id="ARBA00022801"/>
    </source>
</evidence>
<accession>A0A6F9D727</accession>
<name>A0A6F9D727_9ASCI</name>
<sequence length="295" mass="34147">MKTPYLDSLALAGAKLENYYVQPICTPSRSVLMSGRYQIHTGLQHYVITPQQRNGVPLENILLPEQLKQCGYDTHMVGKWHLGFYKDEYLPWNRGFTKYYGYFTSAEDYYARFRCDETVYCGFDIESENGPADPEIGEYSAHLYARKAIESIDRRNTSQPMFLYLAFQSVHNPLQAPKEYVDQFEYINDRNRRTYGGMVSALNEAVKNVTEHLKSVGMWENTILILSTDNGGQTLYGGNNYPLRGRKLTLWEGGIKGVGFVNSPLFNFPKENEIHNKEMIHVSDWYPTIKKRTRR</sequence>
<evidence type="ECO:0000313" key="8">
    <source>
        <dbReference type="EMBL" id="CAB3223224.1"/>
    </source>
</evidence>
<keyword evidence="6" id="KW-0325">Glycoprotein</keyword>
<dbReference type="AlphaFoldDB" id="A0A6F9D727"/>
<dbReference type="CDD" id="cd16029">
    <property type="entry name" value="4-S"/>
    <property type="match status" value="1"/>
</dbReference>
<dbReference type="SUPFAM" id="SSF53649">
    <property type="entry name" value="Alkaline phosphatase-like"/>
    <property type="match status" value="1"/>
</dbReference>
<organism evidence="8">
    <name type="scientific">Phallusia mammillata</name>
    <dbReference type="NCBI Taxonomy" id="59560"/>
    <lineage>
        <taxon>Eukaryota</taxon>
        <taxon>Metazoa</taxon>
        <taxon>Chordata</taxon>
        <taxon>Tunicata</taxon>
        <taxon>Ascidiacea</taxon>
        <taxon>Phlebobranchia</taxon>
        <taxon>Ascidiidae</taxon>
        <taxon>Phallusia</taxon>
    </lineage>
</organism>
<keyword evidence="4" id="KW-0378">Hydrolase</keyword>
<protein>
    <submittedName>
        <fullName evidence="8">Arylsulfatase B-like</fullName>
    </submittedName>
</protein>
<reference evidence="8" key="1">
    <citation type="submission" date="2020-04" db="EMBL/GenBank/DDBJ databases">
        <authorList>
            <person name="Neveu A P."/>
        </authorList>
    </citation>
    <scope>NUCLEOTIDE SEQUENCE</scope>
    <source>
        <tissue evidence="8">Whole embryo</tissue>
    </source>
</reference>
<comment type="cofactor">
    <cofactor evidence="1">
        <name>Ca(2+)</name>
        <dbReference type="ChEBI" id="CHEBI:29108"/>
    </cofactor>
</comment>